<feature type="transmembrane region" description="Helical" evidence="5">
    <location>
        <begin position="12"/>
        <end position="34"/>
    </location>
</feature>
<dbReference type="PANTHER" id="PTHR43531:SF11">
    <property type="entry name" value="METHYL-ACCEPTING CHEMOTAXIS PROTEIN 3"/>
    <property type="match status" value="1"/>
</dbReference>
<feature type="compositionally biased region" description="Basic and acidic residues" evidence="4">
    <location>
        <begin position="534"/>
        <end position="543"/>
    </location>
</feature>
<comment type="similarity">
    <text evidence="2">Belongs to the methyl-accepting chemotaxis (MCP) protein family.</text>
</comment>
<name>A0A2K9NNQ4_BACTC</name>
<protein>
    <recommendedName>
        <fullName evidence="6">Methyl-accepting transducer domain-containing protein</fullName>
    </recommendedName>
</protein>
<feature type="region of interest" description="Disordered" evidence="4">
    <location>
        <begin position="531"/>
        <end position="552"/>
    </location>
</feature>
<evidence type="ECO:0000259" key="6">
    <source>
        <dbReference type="PROSITE" id="PS50111"/>
    </source>
</evidence>
<evidence type="ECO:0000256" key="2">
    <source>
        <dbReference type="ARBA" id="ARBA00029447"/>
    </source>
</evidence>
<dbReference type="GO" id="GO:0006935">
    <property type="term" value="P:chemotaxis"/>
    <property type="evidence" value="ECO:0007669"/>
    <property type="project" value="UniProtKB-KW"/>
</dbReference>
<keyword evidence="5" id="KW-1133">Transmembrane helix</keyword>
<dbReference type="Gene3D" id="1.10.287.950">
    <property type="entry name" value="Methyl-accepting chemotaxis protein"/>
    <property type="match status" value="1"/>
</dbReference>
<dbReference type="AlphaFoldDB" id="A0A2K9NNQ4"/>
<dbReference type="KEGG" id="bsto:C0V70_03190"/>
<organism evidence="7 8">
    <name type="scientific">Bacteriovorax stolpii</name>
    <name type="common">Bdellovibrio stolpii</name>
    <dbReference type="NCBI Taxonomy" id="960"/>
    <lineage>
        <taxon>Bacteria</taxon>
        <taxon>Pseudomonadati</taxon>
        <taxon>Bdellovibrionota</taxon>
        <taxon>Bacteriovoracia</taxon>
        <taxon>Bacteriovoracales</taxon>
        <taxon>Bacteriovoracaceae</taxon>
        <taxon>Bacteriovorax</taxon>
    </lineage>
</organism>
<dbReference type="GO" id="GO:0004888">
    <property type="term" value="F:transmembrane signaling receptor activity"/>
    <property type="evidence" value="ECO:0007669"/>
    <property type="project" value="InterPro"/>
</dbReference>
<dbReference type="Pfam" id="PF00015">
    <property type="entry name" value="MCPsignal"/>
    <property type="match status" value="1"/>
</dbReference>
<gene>
    <name evidence="7" type="ORF">C0V70_03190</name>
</gene>
<proteinExistence type="inferred from homology"/>
<dbReference type="InterPro" id="IPR004090">
    <property type="entry name" value="Chemotax_Me-accpt_rcpt"/>
</dbReference>
<dbReference type="Pfam" id="PF12729">
    <property type="entry name" value="4HB_MCP_1"/>
    <property type="match status" value="1"/>
</dbReference>
<evidence type="ECO:0000256" key="4">
    <source>
        <dbReference type="SAM" id="MobiDB-lite"/>
    </source>
</evidence>
<dbReference type="InterPro" id="IPR004089">
    <property type="entry name" value="MCPsignal_dom"/>
</dbReference>
<accession>A0A2K9NNQ4</accession>
<sequence>MYLKNFSLKAKLLSLSVFLVTISIIIGGISYWGINAVIKDYSVIADVSFPNSTGMLQMFSNFRMARIEAFQIVSESTSVEEKNRAIEEILKGIESDKESQKKYNEVEFLPGEEVLYKEFRKDIDEGFALLTKMITDYKSGKTDQASLDKMSVMLETEMSKIGAQGRVAMQNLRKFHYDYADKSEASAKATGELANKVSIGCVLILGFIGIAGSLLFSNSLTKSLKAISDALDESSTQVSSAAGQIASSSEELSQAATEQAASLEETSASVEEMSSMISINSENAKKASENSVSSHKQAERGRQVVSEMVASMSQINESNNNIMTQINASNEQMGEIVKVIQEIESKTKVINDIVFQTKLLSFNASVEAARAGEQGKGFAVVAEEVGNLAQMSGNAAKEISEMLASSIQKVESIANETKTKVDILITDGAEKVRMGTKVAEECGEVLADIVTNVSSVSTMASEISNASMEQSKGIQEITKAMGQLDQVTQTNSATSEEAASAAEELSAQADSLKNQVLTLVSVINGTAAPVNTSFDKKPNEPKHTTKAPVNTSASANVIHMKKPAPKKAAVKVATTAAPAMKKAANGGAKDGVPSYDHPGFEEV</sequence>
<dbReference type="InterPro" id="IPR024478">
    <property type="entry name" value="HlyB_4HB_MCP"/>
</dbReference>
<dbReference type="GO" id="GO:0005886">
    <property type="term" value="C:plasma membrane"/>
    <property type="evidence" value="ECO:0007669"/>
    <property type="project" value="TreeGrafter"/>
</dbReference>
<keyword evidence="3" id="KW-0807">Transducer</keyword>
<keyword evidence="5" id="KW-0472">Membrane</keyword>
<evidence type="ECO:0000313" key="7">
    <source>
        <dbReference type="EMBL" id="AUN97128.1"/>
    </source>
</evidence>
<feature type="region of interest" description="Disordered" evidence="4">
    <location>
        <begin position="580"/>
        <end position="603"/>
    </location>
</feature>
<dbReference type="GO" id="GO:0007165">
    <property type="term" value="P:signal transduction"/>
    <property type="evidence" value="ECO:0007669"/>
    <property type="project" value="UniProtKB-KW"/>
</dbReference>
<dbReference type="Proteomes" id="UP000235584">
    <property type="component" value="Chromosome"/>
</dbReference>
<keyword evidence="1" id="KW-0145">Chemotaxis</keyword>
<dbReference type="PRINTS" id="PR00260">
    <property type="entry name" value="CHEMTRNSDUCR"/>
</dbReference>
<feature type="region of interest" description="Disordered" evidence="4">
    <location>
        <begin position="281"/>
        <end position="301"/>
    </location>
</feature>
<evidence type="ECO:0000256" key="1">
    <source>
        <dbReference type="ARBA" id="ARBA00022500"/>
    </source>
</evidence>
<dbReference type="SMART" id="SM00283">
    <property type="entry name" value="MA"/>
    <property type="match status" value="1"/>
</dbReference>
<reference evidence="7 8" key="1">
    <citation type="submission" date="2018-01" db="EMBL/GenBank/DDBJ databases">
        <title>Complete genome sequence of Bacteriovorax stolpii DSM12778.</title>
        <authorList>
            <person name="Tang B."/>
            <person name="Chang J."/>
        </authorList>
    </citation>
    <scope>NUCLEOTIDE SEQUENCE [LARGE SCALE GENOMIC DNA]</scope>
    <source>
        <strain evidence="7 8">DSM 12778</strain>
    </source>
</reference>
<evidence type="ECO:0000256" key="3">
    <source>
        <dbReference type="PROSITE-ProRule" id="PRU00284"/>
    </source>
</evidence>
<dbReference type="SUPFAM" id="SSF58104">
    <property type="entry name" value="Methyl-accepting chemotaxis protein (MCP) signaling domain"/>
    <property type="match status" value="1"/>
</dbReference>
<keyword evidence="8" id="KW-1185">Reference proteome</keyword>
<dbReference type="PROSITE" id="PS50111">
    <property type="entry name" value="CHEMOTAXIS_TRANSDUC_2"/>
    <property type="match status" value="1"/>
</dbReference>
<dbReference type="InterPro" id="IPR051310">
    <property type="entry name" value="MCP_chemotaxis"/>
</dbReference>
<keyword evidence="5" id="KW-0812">Transmembrane</keyword>
<evidence type="ECO:0000313" key="8">
    <source>
        <dbReference type="Proteomes" id="UP000235584"/>
    </source>
</evidence>
<dbReference type="EMBL" id="CP025704">
    <property type="protein sequence ID" value="AUN97128.1"/>
    <property type="molecule type" value="Genomic_DNA"/>
</dbReference>
<feature type="domain" description="Methyl-accepting transducer" evidence="6">
    <location>
        <begin position="234"/>
        <end position="506"/>
    </location>
</feature>
<evidence type="ECO:0000256" key="5">
    <source>
        <dbReference type="SAM" id="Phobius"/>
    </source>
</evidence>
<dbReference type="PANTHER" id="PTHR43531">
    <property type="entry name" value="PROTEIN ICFG"/>
    <property type="match status" value="1"/>
</dbReference>